<dbReference type="OrthoDB" id="8773615at2"/>
<evidence type="ECO:0000259" key="1">
    <source>
        <dbReference type="Pfam" id="PF00899"/>
    </source>
</evidence>
<dbReference type="InterPro" id="IPR046741">
    <property type="entry name" value="DUF6791"/>
</dbReference>
<dbReference type="Gene3D" id="3.40.50.720">
    <property type="entry name" value="NAD(P)-binding Rossmann-like Domain"/>
    <property type="match status" value="1"/>
</dbReference>
<dbReference type="SUPFAM" id="SSF69572">
    <property type="entry name" value="Activating enzymes of the ubiquitin-like proteins"/>
    <property type="match status" value="1"/>
</dbReference>
<dbReference type="InterPro" id="IPR035985">
    <property type="entry name" value="Ubiquitin-activating_enz"/>
</dbReference>
<feature type="domain" description="DUF6791" evidence="2">
    <location>
        <begin position="10"/>
        <end position="157"/>
    </location>
</feature>
<comment type="caution">
    <text evidence="3">The sequence shown here is derived from an EMBL/GenBank/DDBJ whole genome shotgun (WGS) entry which is preliminary data.</text>
</comment>
<sequence length="393" mass="42971">MSRPLIARSPDLLRLQNEGYDIGVRDGFLLVKDVPYVTAAREIKRGILISALELNGDKTTTPQNHVAMWTGEHPCHHDGRSITTIANPSPPQDLGGGIRADFTFSAKAAYRDYHHKMTTYIARICGEAKAIDSSVTAATFPAMPTEEGESVFRYLDTASSRVGIGALNDRLVGLKIAIVGLGGTGSYVLDLVAKTCVAEIHLFDADVYSQHNAFRSPGAASIEDLQAKPSKLAYLSGIYNRMRRGIYSHEVYADVSTEVLYSMDFVFLCLDRGAAKKILVNMLVEKGIPFVDVGMGILQSQDKLTGLMRVTSFAAGDDPSVLARIDYSDEDMAKNEYSTNIQIAELNTLNAALAVIQWKKRYGIYRDSSRANSYSYSIAANEMANQADDEEAA</sequence>
<evidence type="ECO:0000313" key="3">
    <source>
        <dbReference type="EMBL" id="TDN89675.1"/>
    </source>
</evidence>
<feature type="domain" description="THIF-type NAD/FAD binding fold" evidence="1">
    <location>
        <begin position="169"/>
        <end position="295"/>
    </location>
</feature>
<organism evidence="3 4">
    <name type="scientific">Herminiimonas fonticola</name>
    <dbReference type="NCBI Taxonomy" id="303380"/>
    <lineage>
        <taxon>Bacteria</taxon>
        <taxon>Pseudomonadati</taxon>
        <taxon>Pseudomonadota</taxon>
        <taxon>Betaproteobacteria</taxon>
        <taxon>Burkholderiales</taxon>
        <taxon>Oxalobacteraceae</taxon>
        <taxon>Herminiimonas</taxon>
    </lineage>
</organism>
<dbReference type="Proteomes" id="UP000294737">
    <property type="component" value="Unassembled WGS sequence"/>
</dbReference>
<keyword evidence="4" id="KW-1185">Reference proteome</keyword>
<dbReference type="CDD" id="cd01483">
    <property type="entry name" value="E1_enzyme_family"/>
    <property type="match status" value="1"/>
</dbReference>
<evidence type="ECO:0000259" key="2">
    <source>
        <dbReference type="Pfam" id="PF20590"/>
    </source>
</evidence>
<name>A0A4R6G7F3_9BURK</name>
<protein>
    <submittedName>
        <fullName evidence="3">ThiF family protein</fullName>
    </submittedName>
</protein>
<gene>
    <name evidence="3" type="ORF">EV677_1735</name>
</gene>
<dbReference type="GO" id="GO:0008641">
    <property type="term" value="F:ubiquitin-like modifier activating enzyme activity"/>
    <property type="evidence" value="ECO:0007669"/>
    <property type="project" value="InterPro"/>
</dbReference>
<evidence type="ECO:0000313" key="4">
    <source>
        <dbReference type="Proteomes" id="UP000294737"/>
    </source>
</evidence>
<dbReference type="EMBL" id="SNWF01000005">
    <property type="protein sequence ID" value="TDN89675.1"/>
    <property type="molecule type" value="Genomic_DNA"/>
</dbReference>
<dbReference type="Pfam" id="PF00899">
    <property type="entry name" value="ThiF"/>
    <property type="match status" value="1"/>
</dbReference>
<proteinExistence type="predicted"/>
<dbReference type="NCBIfam" id="NF004805">
    <property type="entry name" value="PRK06153.1-4"/>
    <property type="match status" value="1"/>
</dbReference>
<dbReference type="AlphaFoldDB" id="A0A4R6G7F3"/>
<dbReference type="InterPro" id="IPR000594">
    <property type="entry name" value="ThiF_NAD_FAD-bd"/>
</dbReference>
<dbReference type="Pfam" id="PF20590">
    <property type="entry name" value="DUF6791"/>
    <property type="match status" value="1"/>
</dbReference>
<dbReference type="NCBIfam" id="NF004804">
    <property type="entry name" value="PRK06153.1-3"/>
    <property type="match status" value="1"/>
</dbReference>
<dbReference type="RefSeq" id="WP_112991788.1">
    <property type="nucleotide sequence ID" value="NZ_PTLZ01000002.1"/>
</dbReference>
<accession>A0A4R6G7F3</accession>
<reference evidence="3 4" key="1">
    <citation type="submission" date="2019-03" db="EMBL/GenBank/DDBJ databases">
        <title>Genomic Encyclopedia of Type Strains, Phase IV (KMG-IV): sequencing the most valuable type-strain genomes for metagenomic binning, comparative biology and taxonomic classification.</title>
        <authorList>
            <person name="Goeker M."/>
        </authorList>
    </citation>
    <scope>NUCLEOTIDE SEQUENCE [LARGE SCALE GENOMIC DNA]</scope>
    <source>
        <strain evidence="3 4">DSM 18555</strain>
    </source>
</reference>